<feature type="binding site" evidence="6">
    <location>
        <begin position="147"/>
        <end position="149"/>
    </location>
    <ligand>
        <name>phosphate</name>
        <dbReference type="ChEBI" id="CHEBI:43474"/>
        <note>substrate</note>
    </ligand>
</feature>
<name>A0A6C2U8A4_PONDE</name>
<evidence type="ECO:0000259" key="8">
    <source>
        <dbReference type="Pfam" id="PF03725"/>
    </source>
</evidence>
<feature type="binding site" evidence="6">
    <location>
        <position position="109"/>
    </location>
    <ligand>
        <name>phosphate</name>
        <dbReference type="ChEBI" id="CHEBI:43474"/>
        <note>substrate</note>
    </ligand>
</feature>
<dbReference type="FunFam" id="3.30.230.70:FF:000003">
    <property type="entry name" value="Ribonuclease PH"/>
    <property type="match status" value="1"/>
</dbReference>
<comment type="function">
    <text evidence="6">Phosphorolytic 3'-5' exoribonuclease that plays an important role in tRNA 3'-end maturation. Removes nucleotide residues following the 3'-CCA terminus of tRNAs; can also add nucleotides to the ends of RNA molecules by using nucleoside diphosphates as substrates, but this may not be physiologically important. Probably plays a role in initiation of 16S rRNA degradation (leading to ribosome degradation) during starvation.</text>
</comment>
<keyword evidence="3 6" id="KW-0820">tRNA-binding</keyword>
<feature type="domain" description="Exoribonuclease phosphorolytic" evidence="7">
    <location>
        <begin position="31"/>
        <end position="163"/>
    </location>
</feature>
<dbReference type="EMBL" id="CAAHFG010000003">
    <property type="protein sequence ID" value="VGO16185.1"/>
    <property type="molecule type" value="Genomic_DNA"/>
</dbReference>
<dbReference type="InterPro" id="IPR002381">
    <property type="entry name" value="RNase_PH_bac-type"/>
</dbReference>
<dbReference type="PROSITE" id="PS01277">
    <property type="entry name" value="RIBONUCLEASE_PH"/>
    <property type="match status" value="1"/>
</dbReference>
<keyword evidence="4 6" id="KW-0819">tRNA processing</keyword>
<proteinExistence type="inferred from homology"/>
<dbReference type="Proteomes" id="UP000366872">
    <property type="component" value="Unassembled WGS sequence"/>
</dbReference>
<protein>
    <recommendedName>
        <fullName evidence="6">Ribonuclease PH</fullName>
        <shortName evidence="6">RNase PH</shortName>
        <ecNumber evidence="6">2.7.7.56</ecNumber>
    </recommendedName>
    <alternativeName>
        <fullName evidence="6">tRNA nucleotidyltransferase</fullName>
    </alternativeName>
</protein>
<dbReference type="Gene3D" id="3.30.230.70">
    <property type="entry name" value="GHMP Kinase, N-terminal domain"/>
    <property type="match status" value="1"/>
</dbReference>
<evidence type="ECO:0000256" key="2">
    <source>
        <dbReference type="ARBA" id="ARBA00022552"/>
    </source>
</evidence>
<dbReference type="HAMAP" id="MF_00564">
    <property type="entry name" value="RNase_PH"/>
    <property type="match status" value="1"/>
</dbReference>
<dbReference type="GO" id="GO:0000049">
    <property type="term" value="F:tRNA binding"/>
    <property type="evidence" value="ECO:0007669"/>
    <property type="project" value="UniProtKB-UniRule"/>
</dbReference>
<evidence type="ECO:0000256" key="3">
    <source>
        <dbReference type="ARBA" id="ARBA00022555"/>
    </source>
</evidence>
<keyword evidence="6" id="KW-0548">Nucleotidyltransferase</keyword>
<evidence type="ECO:0000256" key="5">
    <source>
        <dbReference type="ARBA" id="ARBA00022884"/>
    </source>
</evidence>
<dbReference type="GO" id="GO:0008033">
    <property type="term" value="P:tRNA processing"/>
    <property type="evidence" value="ECO:0007669"/>
    <property type="project" value="UniProtKB-UniRule"/>
</dbReference>
<dbReference type="InterPro" id="IPR020568">
    <property type="entry name" value="Ribosomal_Su5_D2-typ_SF"/>
</dbReference>
<accession>A0A6C2U8A4</accession>
<dbReference type="NCBIfam" id="TIGR01966">
    <property type="entry name" value="RNasePH"/>
    <property type="match status" value="1"/>
</dbReference>
<dbReference type="RefSeq" id="WP_136081731.1">
    <property type="nucleotide sequence ID" value="NZ_CAAHFG010000003.1"/>
</dbReference>
<keyword evidence="6" id="KW-0808">Transferase</keyword>
<evidence type="ECO:0000259" key="7">
    <source>
        <dbReference type="Pfam" id="PF01138"/>
    </source>
</evidence>
<dbReference type="InterPro" id="IPR001247">
    <property type="entry name" value="ExoRNase_PH_dom1"/>
</dbReference>
<evidence type="ECO:0000256" key="4">
    <source>
        <dbReference type="ARBA" id="ARBA00022694"/>
    </source>
</evidence>
<dbReference type="EC" id="2.7.7.56" evidence="6"/>
<comment type="subunit">
    <text evidence="6">Homohexameric ring arranged as a trimer of dimers.</text>
</comment>
<evidence type="ECO:0000256" key="1">
    <source>
        <dbReference type="ARBA" id="ARBA00006678"/>
    </source>
</evidence>
<keyword evidence="2 6" id="KW-0698">rRNA processing</keyword>
<organism evidence="9 10">
    <name type="scientific">Pontiella desulfatans</name>
    <dbReference type="NCBI Taxonomy" id="2750659"/>
    <lineage>
        <taxon>Bacteria</taxon>
        <taxon>Pseudomonadati</taxon>
        <taxon>Kiritimatiellota</taxon>
        <taxon>Kiritimatiellia</taxon>
        <taxon>Kiritimatiellales</taxon>
        <taxon>Pontiellaceae</taxon>
        <taxon>Pontiella</taxon>
    </lineage>
</organism>
<comment type="similarity">
    <text evidence="1 6">Belongs to the RNase PH family.</text>
</comment>
<dbReference type="InterPro" id="IPR050080">
    <property type="entry name" value="RNase_PH"/>
</dbReference>
<feature type="domain" description="Exoribonuclease phosphorolytic" evidence="8">
    <location>
        <begin position="183"/>
        <end position="247"/>
    </location>
</feature>
<keyword evidence="10" id="KW-1185">Reference proteome</keyword>
<dbReference type="GO" id="GO:0016075">
    <property type="term" value="P:rRNA catabolic process"/>
    <property type="evidence" value="ECO:0007669"/>
    <property type="project" value="UniProtKB-UniRule"/>
</dbReference>
<reference evidence="9 10" key="1">
    <citation type="submission" date="2019-04" db="EMBL/GenBank/DDBJ databases">
        <authorList>
            <person name="Van Vliet M D."/>
        </authorList>
    </citation>
    <scope>NUCLEOTIDE SEQUENCE [LARGE SCALE GENOMIC DNA]</scope>
    <source>
        <strain evidence="9 10">F1</strain>
    </source>
</reference>
<dbReference type="InterPro" id="IPR027408">
    <property type="entry name" value="PNPase/RNase_PH_dom_sf"/>
</dbReference>
<comment type="catalytic activity">
    <reaction evidence="6">
        <text>tRNA(n+1) + phosphate = tRNA(n) + a ribonucleoside 5'-diphosphate</text>
        <dbReference type="Rhea" id="RHEA:10628"/>
        <dbReference type="Rhea" id="RHEA-COMP:17343"/>
        <dbReference type="Rhea" id="RHEA-COMP:17344"/>
        <dbReference type="ChEBI" id="CHEBI:43474"/>
        <dbReference type="ChEBI" id="CHEBI:57930"/>
        <dbReference type="ChEBI" id="CHEBI:173114"/>
        <dbReference type="EC" id="2.7.7.56"/>
    </reaction>
</comment>
<dbReference type="InterPro" id="IPR036345">
    <property type="entry name" value="ExoRNase_PH_dom2_sf"/>
</dbReference>
<sequence>MKKEINLSGGIDLDAVVENSGKRIDGRAADELRRVRFTKDFITSAKGSVLVEMGNTRVICNASVDENVPGWMRYQNVPGGWVTAEYSMLPAATQDRTQREASKGKIGGRTMEIQRLIGRSLRAVVDLQKLGRRQIFLDCDVIQADGGTRTASITGAYVALKLAVAQLLKEGKIKEDPVVEGLAAISCGINKAVPILDLCYLEDSAAEVDANFVMTESGKIIEVQGTAEGAPFSKDELMQMMTLAEKGIGELIEMQKAVLG</sequence>
<dbReference type="Pfam" id="PF03725">
    <property type="entry name" value="RNase_PH_C"/>
    <property type="match status" value="1"/>
</dbReference>
<dbReference type="AlphaFoldDB" id="A0A6C2U8A4"/>
<dbReference type="InterPro" id="IPR018336">
    <property type="entry name" value="RNase_PH_CS"/>
</dbReference>
<dbReference type="PANTHER" id="PTHR11953">
    <property type="entry name" value="EXOSOME COMPLEX COMPONENT"/>
    <property type="match status" value="1"/>
</dbReference>
<evidence type="ECO:0000256" key="6">
    <source>
        <dbReference type="HAMAP-Rule" id="MF_00564"/>
    </source>
</evidence>
<dbReference type="SUPFAM" id="SSF54211">
    <property type="entry name" value="Ribosomal protein S5 domain 2-like"/>
    <property type="match status" value="1"/>
</dbReference>
<dbReference type="Pfam" id="PF01138">
    <property type="entry name" value="RNase_PH"/>
    <property type="match status" value="1"/>
</dbReference>
<gene>
    <name evidence="6 9" type="primary">rph</name>
    <name evidence="9" type="ORF">PDESU_04775</name>
</gene>
<dbReference type="InterPro" id="IPR015847">
    <property type="entry name" value="ExoRNase_PH_dom2"/>
</dbReference>
<evidence type="ECO:0000313" key="9">
    <source>
        <dbReference type="EMBL" id="VGO16185.1"/>
    </source>
</evidence>
<dbReference type="PANTHER" id="PTHR11953:SF0">
    <property type="entry name" value="EXOSOME COMPLEX COMPONENT RRP41"/>
    <property type="match status" value="1"/>
</dbReference>
<evidence type="ECO:0000313" key="10">
    <source>
        <dbReference type="Proteomes" id="UP000366872"/>
    </source>
</evidence>
<dbReference type="CDD" id="cd11362">
    <property type="entry name" value="RNase_PH_bact"/>
    <property type="match status" value="1"/>
</dbReference>
<dbReference type="GO" id="GO:0000175">
    <property type="term" value="F:3'-5'-RNA exonuclease activity"/>
    <property type="evidence" value="ECO:0007669"/>
    <property type="project" value="UniProtKB-UniRule"/>
</dbReference>
<dbReference type="SUPFAM" id="SSF55666">
    <property type="entry name" value="Ribonuclease PH domain 2-like"/>
    <property type="match status" value="1"/>
</dbReference>
<dbReference type="GO" id="GO:0031125">
    <property type="term" value="P:rRNA 3'-end processing"/>
    <property type="evidence" value="ECO:0007669"/>
    <property type="project" value="UniProtKB-ARBA"/>
</dbReference>
<dbReference type="GO" id="GO:0009022">
    <property type="term" value="F:tRNA nucleotidyltransferase activity"/>
    <property type="evidence" value="ECO:0007669"/>
    <property type="project" value="UniProtKB-UniRule"/>
</dbReference>
<keyword evidence="5" id="KW-0694">RNA-binding</keyword>